<evidence type="ECO:0000313" key="3">
    <source>
        <dbReference type="Proteomes" id="UP000315369"/>
    </source>
</evidence>
<keyword evidence="1" id="KW-0812">Transmembrane</keyword>
<name>A0A540WWN1_9BACT</name>
<proteinExistence type="predicted"/>
<evidence type="ECO:0000313" key="2">
    <source>
        <dbReference type="EMBL" id="TQF13407.1"/>
    </source>
</evidence>
<feature type="transmembrane region" description="Helical" evidence="1">
    <location>
        <begin position="7"/>
        <end position="28"/>
    </location>
</feature>
<reference evidence="2 3" key="1">
    <citation type="submission" date="2019-06" db="EMBL/GenBank/DDBJ databases">
        <authorList>
            <person name="Livingstone P."/>
            <person name="Whitworth D."/>
        </authorList>
    </citation>
    <scope>NUCLEOTIDE SEQUENCE [LARGE SCALE GENOMIC DNA]</scope>
    <source>
        <strain evidence="2 3">AM401</strain>
    </source>
</reference>
<accession>A0A540WWN1</accession>
<feature type="transmembrane region" description="Helical" evidence="1">
    <location>
        <begin position="70"/>
        <end position="93"/>
    </location>
</feature>
<organism evidence="2 3">
    <name type="scientific">Myxococcus llanfairpwllgwyngyllgogerychwyrndrobwllllantysiliogogogochensis</name>
    <dbReference type="NCBI Taxonomy" id="2590453"/>
    <lineage>
        <taxon>Bacteria</taxon>
        <taxon>Pseudomonadati</taxon>
        <taxon>Myxococcota</taxon>
        <taxon>Myxococcia</taxon>
        <taxon>Myxococcales</taxon>
        <taxon>Cystobacterineae</taxon>
        <taxon>Myxococcaceae</taxon>
        <taxon>Myxococcus</taxon>
    </lineage>
</organism>
<protein>
    <submittedName>
        <fullName evidence="2">Uncharacterized protein</fullName>
    </submittedName>
</protein>
<gene>
    <name evidence="2" type="ORF">FJV41_24085</name>
</gene>
<feature type="transmembrane region" description="Helical" evidence="1">
    <location>
        <begin position="40"/>
        <end position="61"/>
    </location>
</feature>
<keyword evidence="1" id="KW-0472">Membrane</keyword>
<dbReference type="Proteomes" id="UP000315369">
    <property type="component" value="Unassembled WGS sequence"/>
</dbReference>
<keyword evidence="3" id="KW-1185">Reference proteome</keyword>
<sequence length="95" mass="10281">MHLAEKWLYGLVGGSGALLLVFFLRAIELESRGVSGGPEWGVFAFPAASMIPASGLLWLFFGHKLENHKLWIIVSTPLLFVLTVVAAGVLVPVSY</sequence>
<dbReference type="RefSeq" id="WP_141644884.1">
    <property type="nucleotide sequence ID" value="NZ_VIFM01000101.1"/>
</dbReference>
<keyword evidence="1" id="KW-1133">Transmembrane helix</keyword>
<dbReference type="AlphaFoldDB" id="A0A540WWN1"/>
<evidence type="ECO:0000256" key="1">
    <source>
        <dbReference type="SAM" id="Phobius"/>
    </source>
</evidence>
<dbReference type="EMBL" id="VIFM01000101">
    <property type="protein sequence ID" value="TQF13407.1"/>
    <property type="molecule type" value="Genomic_DNA"/>
</dbReference>
<comment type="caution">
    <text evidence="2">The sequence shown here is derived from an EMBL/GenBank/DDBJ whole genome shotgun (WGS) entry which is preliminary data.</text>
</comment>